<feature type="compositionally biased region" description="Basic and acidic residues" evidence="6">
    <location>
        <begin position="540"/>
        <end position="553"/>
    </location>
</feature>
<feature type="transmembrane region" description="Helical" evidence="7">
    <location>
        <begin position="220"/>
        <end position="241"/>
    </location>
</feature>
<dbReference type="GO" id="GO:0000329">
    <property type="term" value="C:fungal-type vacuole membrane"/>
    <property type="evidence" value="ECO:0007669"/>
    <property type="project" value="TreeGrafter"/>
</dbReference>
<keyword evidence="2" id="KW-0813">Transport</keyword>
<comment type="subcellular location">
    <subcellularLocation>
        <location evidence="1">Endomembrane system</location>
        <topology evidence="1">Multi-pass membrane protein</topology>
    </subcellularLocation>
</comment>
<feature type="transmembrane region" description="Helical" evidence="7">
    <location>
        <begin position="489"/>
        <end position="511"/>
    </location>
</feature>
<dbReference type="InterPro" id="IPR011701">
    <property type="entry name" value="MFS"/>
</dbReference>
<evidence type="ECO:0000256" key="5">
    <source>
        <dbReference type="ARBA" id="ARBA00023136"/>
    </source>
</evidence>
<feature type="transmembrane region" description="Helical" evidence="7">
    <location>
        <begin position="253"/>
        <end position="271"/>
    </location>
</feature>
<feature type="transmembrane region" description="Helical" evidence="7">
    <location>
        <begin position="116"/>
        <end position="137"/>
    </location>
</feature>
<evidence type="ECO:0000256" key="1">
    <source>
        <dbReference type="ARBA" id="ARBA00004127"/>
    </source>
</evidence>
<dbReference type="Pfam" id="PF07690">
    <property type="entry name" value="MFS_1"/>
    <property type="match status" value="1"/>
</dbReference>
<keyword evidence="3 7" id="KW-0812">Transmembrane</keyword>
<reference evidence="9" key="1">
    <citation type="submission" date="2020-05" db="EMBL/GenBank/DDBJ databases">
        <title>Mycena genomes resolve the evolution of fungal bioluminescence.</title>
        <authorList>
            <person name="Tsai I.J."/>
        </authorList>
    </citation>
    <scope>NUCLEOTIDE SEQUENCE</scope>
    <source>
        <strain evidence="9">110903Hualien_Pintung</strain>
    </source>
</reference>
<dbReference type="PANTHER" id="PTHR23501">
    <property type="entry name" value="MAJOR FACILITATOR SUPERFAMILY"/>
    <property type="match status" value="1"/>
</dbReference>
<accession>A0A8H6SBG4</accession>
<dbReference type="InterPro" id="IPR036259">
    <property type="entry name" value="MFS_trans_sf"/>
</dbReference>
<evidence type="ECO:0000259" key="8">
    <source>
        <dbReference type="PROSITE" id="PS50850"/>
    </source>
</evidence>
<evidence type="ECO:0000256" key="7">
    <source>
        <dbReference type="SAM" id="Phobius"/>
    </source>
</evidence>
<feature type="transmembrane region" description="Helical" evidence="7">
    <location>
        <begin position="330"/>
        <end position="349"/>
    </location>
</feature>
<evidence type="ECO:0000256" key="3">
    <source>
        <dbReference type="ARBA" id="ARBA00022692"/>
    </source>
</evidence>
<feature type="region of interest" description="Disordered" evidence="6">
    <location>
        <begin position="517"/>
        <end position="553"/>
    </location>
</feature>
<feature type="transmembrane region" description="Helical" evidence="7">
    <location>
        <begin position="383"/>
        <end position="408"/>
    </location>
</feature>
<dbReference type="OrthoDB" id="3437016at2759"/>
<dbReference type="GO" id="GO:0012505">
    <property type="term" value="C:endomembrane system"/>
    <property type="evidence" value="ECO:0007669"/>
    <property type="project" value="UniProtKB-SubCell"/>
</dbReference>
<feature type="transmembrane region" description="Helical" evidence="7">
    <location>
        <begin position="23"/>
        <end position="48"/>
    </location>
</feature>
<proteinExistence type="predicted"/>
<dbReference type="SUPFAM" id="SSF103473">
    <property type="entry name" value="MFS general substrate transporter"/>
    <property type="match status" value="1"/>
</dbReference>
<dbReference type="PROSITE" id="PS50850">
    <property type="entry name" value="MFS"/>
    <property type="match status" value="1"/>
</dbReference>
<dbReference type="GO" id="GO:0005886">
    <property type="term" value="C:plasma membrane"/>
    <property type="evidence" value="ECO:0007669"/>
    <property type="project" value="TreeGrafter"/>
</dbReference>
<keyword evidence="10" id="KW-1185">Reference proteome</keyword>
<evidence type="ECO:0000256" key="4">
    <source>
        <dbReference type="ARBA" id="ARBA00022989"/>
    </source>
</evidence>
<dbReference type="EMBL" id="JACAZE010000018">
    <property type="protein sequence ID" value="KAF7295868.1"/>
    <property type="molecule type" value="Genomic_DNA"/>
</dbReference>
<comment type="caution">
    <text evidence="9">The sequence shown here is derived from an EMBL/GenBank/DDBJ whole genome shotgun (WGS) entry which is preliminary data.</text>
</comment>
<feature type="domain" description="Major facilitator superfamily (MFS) profile" evidence="8">
    <location>
        <begin position="26"/>
        <end position="515"/>
    </location>
</feature>
<dbReference type="GO" id="GO:0015174">
    <property type="term" value="F:basic amino acid transmembrane transporter activity"/>
    <property type="evidence" value="ECO:0007669"/>
    <property type="project" value="TreeGrafter"/>
</dbReference>
<protein>
    <submittedName>
        <fullName evidence="9">MFS general substrate transporter</fullName>
    </submittedName>
</protein>
<feature type="transmembrane region" description="Helical" evidence="7">
    <location>
        <begin position="149"/>
        <end position="171"/>
    </location>
</feature>
<dbReference type="Proteomes" id="UP000613580">
    <property type="component" value="Unassembled WGS sequence"/>
</dbReference>
<feature type="transmembrane region" description="Helical" evidence="7">
    <location>
        <begin position="356"/>
        <end position="377"/>
    </location>
</feature>
<evidence type="ECO:0000313" key="9">
    <source>
        <dbReference type="EMBL" id="KAF7295868.1"/>
    </source>
</evidence>
<evidence type="ECO:0000256" key="2">
    <source>
        <dbReference type="ARBA" id="ARBA00022448"/>
    </source>
</evidence>
<evidence type="ECO:0000256" key="6">
    <source>
        <dbReference type="SAM" id="MobiDB-lite"/>
    </source>
</evidence>
<feature type="transmembrane region" description="Helical" evidence="7">
    <location>
        <begin position="92"/>
        <end position="110"/>
    </location>
</feature>
<keyword evidence="4 7" id="KW-1133">Transmembrane helix</keyword>
<dbReference type="AlphaFoldDB" id="A0A8H6SBG4"/>
<organism evidence="9 10">
    <name type="scientific">Mycena chlorophos</name>
    <name type="common">Agaric fungus</name>
    <name type="synonym">Agaricus chlorophos</name>
    <dbReference type="NCBI Taxonomy" id="658473"/>
    <lineage>
        <taxon>Eukaryota</taxon>
        <taxon>Fungi</taxon>
        <taxon>Dikarya</taxon>
        <taxon>Basidiomycota</taxon>
        <taxon>Agaricomycotina</taxon>
        <taxon>Agaricomycetes</taxon>
        <taxon>Agaricomycetidae</taxon>
        <taxon>Agaricales</taxon>
        <taxon>Marasmiineae</taxon>
        <taxon>Mycenaceae</taxon>
        <taxon>Mycena</taxon>
    </lineage>
</organism>
<dbReference type="Gene3D" id="1.20.1250.20">
    <property type="entry name" value="MFS general substrate transporter like domains"/>
    <property type="match status" value="1"/>
</dbReference>
<feature type="transmembrane region" description="Helical" evidence="7">
    <location>
        <begin position="292"/>
        <end position="310"/>
    </location>
</feature>
<feature type="transmembrane region" description="Helical" evidence="7">
    <location>
        <begin position="60"/>
        <end position="80"/>
    </location>
</feature>
<dbReference type="PANTHER" id="PTHR23501:SF191">
    <property type="entry name" value="VACUOLAR BASIC AMINO ACID TRANSPORTER 4"/>
    <property type="match status" value="1"/>
</dbReference>
<name>A0A8H6SBG4_MYCCL</name>
<gene>
    <name evidence="9" type="ORF">HMN09_01130300</name>
</gene>
<dbReference type="InterPro" id="IPR020846">
    <property type="entry name" value="MFS_dom"/>
</dbReference>
<feature type="transmembrane region" description="Helical" evidence="7">
    <location>
        <begin position="183"/>
        <end position="199"/>
    </location>
</feature>
<keyword evidence="5 7" id="KW-0472">Membrane</keyword>
<sequence>MTATERTALLSNKAPVEQSRREFAFMMVGIWSFTFISSLDGTLVATLLSTIGSSLQSMQLASWIGTSYLLALTASTPLYGRLTNALGRRPSIMFTVILFTVSMVMCGFATSMPQLVIRRALAGIGGSGLTIVTSVLVSDVVPLKSRGLFQGYTNLVFGLGGAIGAPLGGFLGDTIGWRAAFKIQAPILCLGTLLVFLTAREPAYVLSVRQTSLIFKLKRIDYAGTITLTAWLLTFLIGMNYKTTFGREWEDPHVWGYLVASSILLLAFLVIEFKLAVEPIMPVAMLRHRTPLFVAIHNFILSVLSFSTLYNVPLFFTAALLRTSANAGSHLIPNSVAVAIGSFSAGLYMRHTGRYWTFQAIAGTGLIIANLILSTWTAKTPEWVFYLTLMPSGFGFASTLTTSLLALIASVPRDDIPLATGLSYLFRTTGQVLGVSLSAALTQTLLARELRVRIPDKPEVVRRILESTAYIRTLPDDLKKQATESWMKGLHVVFVCQIVIAVCLFLSSLPIEELPLPDTVDNAKSPSSPAGDAEARSNSARRETAGQGARLDE</sequence>
<evidence type="ECO:0000313" key="10">
    <source>
        <dbReference type="Proteomes" id="UP000613580"/>
    </source>
</evidence>